<evidence type="ECO:0000313" key="2">
    <source>
        <dbReference type="Proteomes" id="UP001164737"/>
    </source>
</evidence>
<dbReference type="RefSeq" id="WP_154677434.1">
    <property type="nucleotide sequence ID" value="NZ_CP107241.1"/>
</dbReference>
<evidence type="ECO:0000313" key="1">
    <source>
        <dbReference type="EMBL" id="WAH66463.1"/>
    </source>
</evidence>
<dbReference type="AlphaFoldDB" id="A0AA47EY17"/>
<reference evidence="1" key="1">
    <citation type="submission" date="2022-10" db="EMBL/GenBank/DDBJ databases">
        <title>Complete genome sequence resource for Xanthomonas hortorum isolated from Greek Oregano.</title>
        <authorList>
            <person name="Gonzalez-Tobon J."/>
            <person name="Helmann T.C."/>
            <person name="Daughtrey M."/>
            <person name="Stodghill P.V."/>
            <person name="Filiatrault M.J."/>
        </authorList>
    </citation>
    <scope>NUCLEOTIDE SEQUENCE</scope>
    <source>
        <strain evidence="1">Oregano 108</strain>
    </source>
</reference>
<name>A0AA47EY17_9XANT</name>
<protein>
    <submittedName>
        <fullName evidence="1">Uncharacterized protein</fullName>
    </submittedName>
</protein>
<dbReference type="Proteomes" id="UP001164737">
    <property type="component" value="Chromosome"/>
</dbReference>
<dbReference type="EMBL" id="CP107241">
    <property type="protein sequence ID" value="WAH66463.1"/>
    <property type="molecule type" value="Genomic_DNA"/>
</dbReference>
<sequence length="100" mass="11574">MNDHLKKFPIFEIALRDTSCNCRKHPSRRRDIAGFLVLVKAREASDDTRSGWCSRRCDSGYQLVPLIIGRTYPSSVGSIGQLNDARSKRKYFEKIPRFIR</sequence>
<organism evidence="1 2">
    <name type="scientific">Xanthomonas hortorum</name>
    <dbReference type="NCBI Taxonomy" id="56454"/>
    <lineage>
        <taxon>Bacteria</taxon>
        <taxon>Pseudomonadati</taxon>
        <taxon>Pseudomonadota</taxon>
        <taxon>Gammaproteobacteria</taxon>
        <taxon>Lysobacterales</taxon>
        <taxon>Lysobacteraceae</taxon>
        <taxon>Xanthomonas</taxon>
    </lineage>
</organism>
<accession>A0AA47EY17</accession>
<gene>
    <name evidence="1" type="ORF">OEG85_11335</name>
</gene>
<proteinExistence type="predicted"/>